<reference evidence="4" key="1">
    <citation type="journal article" date="2019" name="Int. J. Syst. Evol. Microbiol.">
        <title>The Global Catalogue of Microorganisms (GCM) 10K type strain sequencing project: providing services to taxonomists for standard genome sequencing and annotation.</title>
        <authorList>
            <consortium name="The Broad Institute Genomics Platform"/>
            <consortium name="The Broad Institute Genome Sequencing Center for Infectious Disease"/>
            <person name="Wu L."/>
            <person name="Ma J."/>
        </authorList>
    </citation>
    <scope>NUCLEOTIDE SEQUENCE [LARGE SCALE GENOMIC DNA]</scope>
    <source>
        <strain evidence="4">JCM 17919</strain>
    </source>
</reference>
<dbReference type="Pfam" id="PF01204">
    <property type="entry name" value="Trehalase"/>
    <property type="match status" value="1"/>
</dbReference>
<organism evidence="3 4">
    <name type="scientific">Flaviaesturariibacter amylovorans</name>
    <dbReference type="NCBI Taxonomy" id="1084520"/>
    <lineage>
        <taxon>Bacteria</taxon>
        <taxon>Pseudomonadati</taxon>
        <taxon>Bacteroidota</taxon>
        <taxon>Chitinophagia</taxon>
        <taxon>Chitinophagales</taxon>
        <taxon>Chitinophagaceae</taxon>
        <taxon>Flaviaestuariibacter</taxon>
    </lineage>
</organism>
<gene>
    <name evidence="3" type="primary">treA</name>
    <name evidence="3" type="ORF">GCM10023184_06270</name>
</gene>
<evidence type="ECO:0000256" key="2">
    <source>
        <dbReference type="ARBA" id="ARBA00023295"/>
    </source>
</evidence>
<evidence type="ECO:0000313" key="4">
    <source>
        <dbReference type="Proteomes" id="UP001501725"/>
    </source>
</evidence>
<dbReference type="InterPro" id="IPR018232">
    <property type="entry name" value="Glyco_hydro_37_CS"/>
</dbReference>
<evidence type="ECO:0000256" key="1">
    <source>
        <dbReference type="ARBA" id="ARBA00022801"/>
    </source>
</evidence>
<dbReference type="PANTHER" id="PTHR23403:SF1">
    <property type="entry name" value="TREHALASE"/>
    <property type="match status" value="1"/>
</dbReference>
<dbReference type="Proteomes" id="UP001501725">
    <property type="component" value="Unassembled WGS sequence"/>
</dbReference>
<dbReference type="PROSITE" id="PS00927">
    <property type="entry name" value="TREHALASE_1"/>
    <property type="match status" value="1"/>
</dbReference>
<evidence type="ECO:0000313" key="3">
    <source>
        <dbReference type="EMBL" id="GAA4320862.1"/>
    </source>
</evidence>
<keyword evidence="1" id="KW-0378">Hydrolase</keyword>
<protein>
    <submittedName>
        <fullName evidence="3">Alpha,alpha-trehalase TreA</fullName>
    </submittedName>
</protein>
<comment type="caution">
    <text evidence="3">The sequence shown here is derived from an EMBL/GenBank/DDBJ whole genome shotgun (WGS) entry which is preliminary data.</text>
</comment>
<dbReference type="InterPro" id="IPR012341">
    <property type="entry name" value="6hp_glycosidase-like_sf"/>
</dbReference>
<dbReference type="PRINTS" id="PR00744">
    <property type="entry name" value="GLHYDRLASE37"/>
</dbReference>
<proteinExistence type="predicted"/>
<dbReference type="NCBIfam" id="NF009774">
    <property type="entry name" value="PRK13271.1"/>
    <property type="match status" value="1"/>
</dbReference>
<sequence>MAQNKETPDQLYGPLFTAVQESRLFPDSKTFVDAIPKEDPHKIQYKYLALVKNGDHVDLARFVEEHFFLPQKPLSDYETTETDVEKHINRLWHVLHRKADSTAAGSSLLPLPYEYIVPGGRFREIYYWDTYFTMLGLRESGEHGIIENLVKNFAWLIDTYGHIPNGNRTYYLSRSQPPFFSLMVELLAGIKGNDVYSTYLPQLQREYAYWMDSTAATRHAVTMPDGSVLNRYWDQLELPRQEAWHEDTHLTPPGLHSREGLYRDIRSAAESGWDFSSRWFGDGRSLATIRTTTFLPVDLNCLLYHLEGTIAKALRQKGMEETARRFDAAATARRQAIIKWCWSPKAGWFTDYDLQGKRPAHAPTLAGMYPFFLGIASKEQARRALPLLQKSFLKPGGVVTTLRSTGEQWDAPNGWAPLQWVTVMGLEQYGHKALARTVAERWVRLNLRVFRQTGKLTEKYDVVNAAKPGGGGEYPTQDGFGWTNGVLLALMKKYRLK</sequence>
<name>A0ABP8GAY9_9BACT</name>
<dbReference type="NCBIfam" id="NF009773">
    <property type="entry name" value="PRK13270.1"/>
    <property type="match status" value="1"/>
</dbReference>
<dbReference type="InterPro" id="IPR001661">
    <property type="entry name" value="Glyco_hydro_37"/>
</dbReference>
<keyword evidence="2" id="KW-0326">Glycosidase</keyword>
<dbReference type="SUPFAM" id="SSF48208">
    <property type="entry name" value="Six-hairpin glycosidases"/>
    <property type="match status" value="1"/>
</dbReference>
<dbReference type="InterPro" id="IPR008928">
    <property type="entry name" value="6-hairpin_glycosidase_sf"/>
</dbReference>
<dbReference type="PROSITE" id="PS00928">
    <property type="entry name" value="TREHALASE_2"/>
    <property type="match status" value="1"/>
</dbReference>
<accession>A0ABP8GAY9</accession>
<dbReference type="Gene3D" id="1.50.10.10">
    <property type="match status" value="1"/>
</dbReference>
<keyword evidence="4" id="KW-1185">Reference proteome</keyword>
<dbReference type="EMBL" id="BAABGY010000002">
    <property type="protein sequence ID" value="GAA4320862.1"/>
    <property type="molecule type" value="Genomic_DNA"/>
</dbReference>
<dbReference type="PANTHER" id="PTHR23403">
    <property type="entry name" value="TREHALASE"/>
    <property type="match status" value="1"/>
</dbReference>